<accession>A0AAE0PHE8</accession>
<protein>
    <submittedName>
        <fullName evidence="1">Uncharacterized protein</fullName>
    </submittedName>
</protein>
<dbReference type="AlphaFoldDB" id="A0AAE0PHE8"/>
<dbReference type="EMBL" id="JAUTDP010000004">
    <property type="protein sequence ID" value="KAK3400008.1"/>
    <property type="molecule type" value="Genomic_DNA"/>
</dbReference>
<evidence type="ECO:0000313" key="1">
    <source>
        <dbReference type="EMBL" id="KAK3400008.1"/>
    </source>
</evidence>
<gene>
    <name evidence="1" type="ORF">B0T20DRAFT_174397</name>
</gene>
<sequence>MVMSAFTNRKFLPADVLATILTKESVRRALIYINAPSNDVDDLVSFIVPRARKIFAILLLFEWDAEFLLRGIQCFQRESIRDEFLPITKENRDNVPFFINREGPWRRRVSEFIFCKKQWVFLTPELPPEDVDGPILRLHAKAILPIIQAKKVDAGATLMSFGIYRTRSTPGERSGGVS</sequence>
<keyword evidence="2" id="KW-1185">Reference proteome</keyword>
<evidence type="ECO:0000313" key="2">
    <source>
        <dbReference type="Proteomes" id="UP001281003"/>
    </source>
</evidence>
<comment type="caution">
    <text evidence="1">The sequence shown here is derived from an EMBL/GenBank/DDBJ whole genome shotgun (WGS) entry which is preliminary data.</text>
</comment>
<reference evidence="1" key="2">
    <citation type="submission" date="2023-07" db="EMBL/GenBank/DDBJ databases">
        <authorList>
            <consortium name="Lawrence Berkeley National Laboratory"/>
            <person name="Haridas S."/>
            <person name="Hensen N."/>
            <person name="Bonometti L."/>
            <person name="Westerberg I."/>
            <person name="Brannstrom I.O."/>
            <person name="Guillou S."/>
            <person name="Cros-Aarteil S."/>
            <person name="Calhoun S."/>
            <person name="Kuo A."/>
            <person name="Mondo S."/>
            <person name="Pangilinan J."/>
            <person name="Riley R."/>
            <person name="LaButti K."/>
            <person name="Andreopoulos B."/>
            <person name="Lipzen A."/>
            <person name="Chen C."/>
            <person name="Yanf M."/>
            <person name="Daum C."/>
            <person name="Ng V."/>
            <person name="Clum A."/>
            <person name="Steindorff A."/>
            <person name="Ohm R."/>
            <person name="Martin F."/>
            <person name="Silar P."/>
            <person name="Natvig D."/>
            <person name="Lalanne C."/>
            <person name="Gautier V."/>
            <person name="Ament-velasquez S.L."/>
            <person name="Kruys A."/>
            <person name="Hutchinson M.I."/>
            <person name="Powell A.J."/>
            <person name="Barry K."/>
            <person name="Miller A.N."/>
            <person name="Grigoriev I.V."/>
            <person name="Debuchy R."/>
            <person name="Gladieux P."/>
            <person name="Thoren M.H."/>
            <person name="Johannesson H."/>
        </authorList>
    </citation>
    <scope>NUCLEOTIDE SEQUENCE</scope>
    <source>
        <strain evidence="1">FGSC 1904</strain>
    </source>
</reference>
<reference evidence="1" key="1">
    <citation type="journal article" date="2023" name="Mol. Phylogenet. Evol.">
        <title>Genome-scale phylogeny and comparative genomics of the fungal order Sordariales.</title>
        <authorList>
            <person name="Hensen N."/>
            <person name="Bonometti L."/>
            <person name="Westerberg I."/>
            <person name="Brannstrom I.O."/>
            <person name="Guillou S."/>
            <person name="Cros-Aarteil S."/>
            <person name="Calhoun S."/>
            <person name="Haridas S."/>
            <person name="Kuo A."/>
            <person name="Mondo S."/>
            <person name="Pangilinan J."/>
            <person name="Riley R."/>
            <person name="LaButti K."/>
            <person name="Andreopoulos B."/>
            <person name="Lipzen A."/>
            <person name="Chen C."/>
            <person name="Yan M."/>
            <person name="Daum C."/>
            <person name="Ng V."/>
            <person name="Clum A."/>
            <person name="Steindorff A."/>
            <person name="Ohm R.A."/>
            <person name="Martin F."/>
            <person name="Silar P."/>
            <person name="Natvig D.O."/>
            <person name="Lalanne C."/>
            <person name="Gautier V."/>
            <person name="Ament-Velasquez S.L."/>
            <person name="Kruys A."/>
            <person name="Hutchinson M.I."/>
            <person name="Powell A.J."/>
            <person name="Barry K."/>
            <person name="Miller A.N."/>
            <person name="Grigoriev I.V."/>
            <person name="Debuchy R."/>
            <person name="Gladieux P."/>
            <person name="Hiltunen Thoren M."/>
            <person name="Johannesson H."/>
        </authorList>
    </citation>
    <scope>NUCLEOTIDE SEQUENCE</scope>
    <source>
        <strain evidence="1">FGSC 1904</strain>
    </source>
</reference>
<name>A0AAE0PHE8_SORBR</name>
<proteinExistence type="predicted"/>
<dbReference type="Proteomes" id="UP001281003">
    <property type="component" value="Unassembled WGS sequence"/>
</dbReference>
<organism evidence="1 2">
    <name type="scientific">Sordaria brevicollis</name>
    <dbReference type="NCBI Taxonomy" id="83679"/>
    <lineage>
        <taxon>Eukaryota</taxon>
        <taxon>Fungi</taxon>
        <taxon>Dikarya</taxon>
        <taxon>Ascomycota</taxon>
        <taxon>Pezizomycotina</taxon>
        <taxon>Sordariomycetes</taxon>
        <taxon>Sordariomycetidae</taxon>
        <taxon>Sordariales</taxon>
        <taxon>Sordariaceae</taxon>
        <taxon>Sordaria</taxon>
    </lineage>
</organism>